<evidence type="ECO:0000256" key="5">
    <source>
        <dbReference type="ARBA" id="ARBA00024937"/>
    </source>
</evidence>
<keyword evidence="4" id="KW-0804">Transcription</keyword>
<proteinExistence type="predicted"/>
<dbReference type="InterPro" id="IPR050313">
    <property type="entry name" value="Carb_Metab_HTH_regulators"/>
</dbReference>
<organism evidence="7 8">
    <name type="scientific">Corynebacterium urealyticum</name>
    <dbReference type="NCBI Taxonomy" id="43771"/>
    <lineage>
        <taxon>Bacteria</taxon>
        <taxon>Bacillati</taxon>
        <taxon>Actinomycetota</taxon>
        <taxon>Actinomycetes</taxon>
        <taxon>Mycobacteriales</taxon>
        <taxon>Corynebacteriaceae</taxon>
        <taxon>Corynebacterium</taxon>
    </lineage>
</organism>
<dbReference type="SUPFAM" id="SSF100950">
    <property type="entry name" value="NagB/RpiA/CoA transferase-like"/>
    <property type="match status" value="1"/>
</dbReference>
<evidence type="ECO:0000313" key="8">
    <source>
        <dbReference type="Proteomes" id="UP000249451"/>
    </source>
</evidence>
<evidence type="ECO:0000259" key="6">
    <source>
        <dbReference type="PROSITE" id="PS51000"/>
    </source>
</evidence>
<dbReference type="GO" id="GO:0016740">
    <property type="term" value="F:transferase activity"/>
    <property type="evidence" value="ECO:0007669"/>
    <property type="project" value="UniProtKB-KW"/>
</dbReference>
<dbReference type="InterPro" id="IPR037171">
    <property type="entry name" value="NagB/RpiA_transferase-like"/>
</dbReference>
<evidence type="ECO:0000313" key="7">
    <source>
        <dbReference type="EMBL" id="PZO97654.1"/>
    </source>
</evidence>
<keyword evidence="7" id="KW-0808">Transferase</keyword>
<dbReference type="EMBL" id="QFNY01000381">
    <property type="protein sequence ID" value="PZO97654.1"/>
    <property type="molecule type" value="Genomic_DNA"/>
</dbReference>
<evidence type="ECO:0000256" key="3">
    <source>
        <dbReference type="ARBA" id="ARBA00023015"/>
    </source>
</evidence>
<keyword evidence="3" id="KW-0805">Transcription regulation</keyword>
<evidence type="ECO:0000256" key="4">
    <source>
        <dbReference type="ARBA" id="ARBA00023163"/>
    </source>
</evidence>
<evidence type="ECO:0000256" key="2">
    <source>
        <dbReference type="ARBA" id="ARBA00022491"/>
    </source>
</evidence>
<evidence type="ECO:0000256" key="1">
    <source>
        <dbReference type="ARBA" id="ARBA00021390"/>
    </source>
</evidence>
<dbReference type="Pfam" id="PF00455">
    <property type="entry name" value="DeoRC"/>
    <property type="match status" value="1"/>
</dbReference>
<dbReference type="SMART" id="SM00420">
    <property type="entry name" value="HTH_DEOR"/>
    <property type="match status" value="1"/>
</dbReference>
<dbReference type="PROSITE" id="PS51000">
    <property type="entry name" value="HTH_DEOR_2"/>
    <property type="match status" value="1"/>
</dbReference>
<comment type="caution">
    <text evidence="7">The sequence shown here is derived from an EMBL/GenBank/DDBJ whole genome shotgun (WGS) entry which is preliminary data.</text>
</comment>
<dbReference type="PRINTS" id="PR00037">
    <property type="entry name" value="HTHLACR"/>
</dbReference>
<gene>
    <name evidence="7" type="ORF">DI609_12650</name>
</gene>
<accession>A0A2W5ASU7</accession>
<sequence>MLSAQRRRQITSLAAVQGKVTVTELAAQFGVTAETIRRDLSQLTAEGKLYRVHGGAVPARQFQTDYVPLETRKHSAALAKQAIGRAAVQFVPLDGGTIFLDSGTTTAMIAEAIVEHAESIDKNYSLSVVTNSPHNALLLSTDPRIKVQLLGGKIRAQSQAVVGDVALQTLALLHADVAFIGTDAFTLTHGLSTHDAAEAAIKRAMIAYSDKVVTLCDSTKFGLDYIVSFAEPEKIDVVITDNSAPEGFIAQLNDTGIQTVVVDQQG</sequence>
<dbReference type="InterPro" id="IPR036388">
    <property type="entry name" value="WH-like_DNA-bd_sf"/>
</dbReference>
<dbReference type="AlphaFoldDB" id="A0A2W5ASU7"/>
<reference evidence="7 8" key="1">
    <citation type="submission" date="2017-11" db="EMBL/GenBank/DDBJ databases">
        <title>Infants hospitalized years apart are colonized by the same room-sourced microbial strains.</title>
        <authorList>
            <person name="Brooks B."/>
            <person name="Olm M.R."/>
            <person name="Firek B.A."/>
            <person name="Baker R."/>
            <person name="Thomas B.C."/>
            <person name="Morowitz M.J."/>
            <person name="Banfield J.F."/>
        </authorList>
    </citation>
    <scope>NUCLEOTIDE SEQUENCE [LARGE SCALE GENOMIC DNA]</scope>
    <source>
        <strain evidence="7">S2_012_000_R3_87</strain>
    </source>
</reference>
<dbReference type="InterPro" id="IPR001034">
    <property type="entry name" value="DeoR_HTH"/>
</dbReference>
<protein>
    <recommendedName>
        <fullName evidence="1">Lactose phosphotransferase system repressor</fullName>
    </recommendedName>
</protein>
<dbReference type="SUPFAM" id="SSF46785">
    <property type="entry name" value="Winged helix' DNA-binding domain"/>
    <property type="match status" value="1"/>
</dbReference>
<dbReference type="InterPro" id="IPR014036">
    <property type="entry name" value="DeoR-like_C"/>
</dbReference>
<dbReference type="PANTHER" id="PTHR30363">
    <property type="entry name" value="HTH-TYPE TRANSCRIPTIONAL REGULATOR SRLR-RELATED"/>
    <property type="match status" value="1"/>
</dbReference>
<dbReference type="Gene3D" id="1.10.10.10">
    <property type="entry name" value="Winged helix-like DNA-binding domain superfamily/Winged helix DNA-binding domain"/>
    <property type="match status" value="1"/>
</dbReference>
<dbReference type="SMART" id="SM01134">
    <property type="entry name" value="DeoRC"/>
    <property type="match status" value="1"/>
</dbReference>
<dbReference type="GO" id="GO:0003700">
    <property type="term" value="F:DNA-binding transcription factor activity"/>
    <property type="evidence" value="ECO:0007669"/>
    <property type="project" value="InterPro"/>
</dbReference>
<comment type="function">
    <text evidence="5">Repressor of the lactose catabolism operon. Galactose-6-phosphate is the inducer.</text>
</comment>
<dbReference type="InterPro" id="IPR036390">
    <property type="entry name" value="WH_DNA-bd_sf"/>
</dbReference>
<name>A0A2W5ASU7_9CORY</name>
<feature type="domain" description="HTH deoR-type" evidence="6">
    <location>
        <begin position="3"/>
        <end position="58"/>
    </location>
</feature>
<dbReference type="Proteomes" id="UP000249451">
    <property type="component" value="Unassembled WGS sequence"/>
</dbReference>
<dbReference type="Pfam" id="PF08220">
    <property type="entry name" value="HTH_DeoR"/>
    <property type="match status" value="1"/>
</dbReference>
<dbReference type="Gene3D" id="3.40.50.1360">
    <property type="match status" value="1"/>
</dbReference>
<dbReference type="PANTHER" id="PTHR30363:SF4">
    <property type="entry name" value="GLYCEROL-3-PHOSPHATE REGULON REPRESSOR"/>
    <property type="match status" value="1"/>
</dbReference>
<keyword evidence="2" id="KW-0678">Repressor</keyword>